<proteinExistence type="predicted"/>
<sequence length="161" mass="18326">MTDLGKYDMKKQKLKIYCFWTTAPQHDQDCKRLEKIQPYHCGFKHTESVEQSSESVKITNSDSGWGCLANYGKLTFENYSHVDNDISVHGALSDAEILNFAHLDEDKEEDEEEQLPIPIPKGTYITAEASTMPSHKPMKDHLTFLLYANASGDLKVKQLLE</sequence>
<keyword evidence="2" id="KW-1185">Reference proteome</keyword>
<name>A0ABY6LW45_9ARAC</name>
<evidence type="ECO:0000313" key="2">
    <source>
        <dbReference type="Proteomes" id="UP001235939"/>
    </source>
</evidence>
<protein>
    <submittedName>
        <fullName evidence="1">Uncharacterized protein</fullName>
    </submittedName>
</protein>
<gene>
    <name evidence="1" type="ORF">LAZ67_X000968</name>
</gene>
<dbReference type="Proteomes" id="UP001235939">
    <property type="component" value="Chromosome X"/>
</dbReference>
<evidence type="ECO:0000313" key="1">
    <source>
        <dbReference type="EMBL" id="UYV84043.1"/>
    </source>
</evidence>
<accession>A0ABY6LW45</accession>
<reference evidence="1 2" key="1">
    <citation type="submission" date="2022-03" db="EMBL/GenBank/DDBJ databases">
        <title>A chromosomal length assembly of Cordylochernes scorpioides.</title>
        <authorList>
            <person name="Zeh D."/>
            <person name="Zeh J."/>
        </authorList>
    </citation>
    <scope>NUCLEOTIDE SEQUENCE [LARGE SCALE GENOMIC DNA]</scope>
    <source>
        <strain evidence="1">IN4F17</strain>
        <tissue evidence="1">Whole Body</tissue>
    </source>
</reference>
<dbReference type="EMBL" id="CP092886">
    <property type="protein sequence ID" value="UYV84043.1"/>
    <property type="molecule type" value="Genomic_DNA"/>
</dbReference>
<organism evidence="1 2">
    <name type="scientific">Cordylochernes scorpioides</name>
    <dbReference type="NCBI Taxonomy" id="51811"/>
    <lineage>
        <taxon>Eukaryota</taxon>
        <taxon>Metazoa</taxon>
        <taxon>Ecdysozoa</taxon>
        <taxon>Arthropoda</taxon>
        <taxon>Chelicerata</taxon>
        <taxon>Arachnida</taxon>
        <taxon>Pseudoscorpiones</taxon>
        <taxon>Cheliferoidea</taxon>
        <taxon>Chernetidae</taxon>
        <taxon>Cordylochernes</taxon>
    </lineage>
</organism>